<organism evidence="1 4">
    <name type="scientific">Stenotrophomonas lactitubi</name>
    <dbReference type="NCBI Taxonomy" id="2045214"/>
    <lineage>
        <taxon>Bacteria</taxon>
        <taxon>Pseudomonadati</taxon>
        <taxon>Pseudomonadota</taxon>
        <taxon>Gammaproteobacteria</taxon>
        <taxon>Lysobacterales</taxon>
        <taxon>Lysobacteraceae</taxon>
        <taxon>Stenotrophomonas</taxon>
    </lineage>
</organism>
<keyword evidence="3" id="KW-1185">Reference proteome</keyword>
<sequence>MAGATEKDLATLRNEYLDLALRCRTEAKKLRGDRAAALEGQARAYAGCAADLFDLINGRKHPSARRR</sequence>
<gene>
    <name evidence="1" type="ORF">JJW18_10955</name>
    <name evidence="2" type="ORF">JJW19_00205</name>
</gene>
<dbReference type="Proteomes" id="UP000784064">
    <property type="component" value="Unassembled WGS sequence"/>
</dbReference>
<dbReference type="EMBL" id="JAFFTA010000017">
    <property type="protein sequence ID" value="MBM9913994.1"/>
    <property type="molecule type" value="Genomic_DNA"/>
</dbReference>
<dbReference type="AlphaFoldDB" id="A0AAW4GI04"/>
<name>A0AAW4GI04_9GAMM</name>
<protein>
    <submittedName>
        <fullName evidence="1">Uncharacterized protein</fullName>
    </submittedName>
</protein>
<evidence type="ECO:0000313" key="3">
    <source>
        <dbReference type="Proteomes" id="UP000749453"/>
    </source>
</evidence>
<evidence type="ECO:0000313" key="4">
    <source>
        <dbReference type="Proteomes" id="UP000784064"/>
    </source>
</evidence>
<evidence type="ECO:0000313" key="2">
    <source>
        <dbReference type="EMBL" id="MBM9936552.1"/>
    </source>
</evidence>
<evidence type="ECO:0000313" key="1">
    <source>
        <dbReference type="EMBL" id="MBM9913994.1"/>
    </source>
</evidence>
<accession>A0AAW4GI04</accession>
<dbReference type="RefSeq" id="WP_049451771.1">
    <property type="nucleotide sequence ID" value="NZ_JAFFTA010000017.1"/>
</dbReference>
<dbReference type="EMBL" id="JAFFTB010000001">
    <property type="protein sequence ID" value="MBM9936552.1"/>
    <property type="molecule type" value="Genomic_DNA"/>
</dbReference>
<reference evidence="1" key="2">
    <citation type="submission" date="2021-01" db="EMBL/GenBank/DDBJ databases">
        <authorList>
            <person name="Yu Y."/>
        </authorList>
    </citation>
    <scope>NUCLEOTIDE SEQUENCE</scope>
    <source>
        <strain evidence="1">As-5</strain>
        <strain evidence="2">As-6</strain>
    </source>
</reference>
<comment type="caution">
    <text evidence="1">The sequence shown here is derived from an EMBL/GenBank/DDBJ whole genome shotgun (WGS) entry which is preliminary data.</text>
</comment>
<proteinExistence type="predicted"/>
<reference evidence="3" key="1">
    <citation type="submission" date="2021-01" db="EMBL/GenBank/DDBJ databases">
        <title>Stenotrophomonas maltophilia.</title>
        <authorList>
            <person name="Yu Y."/>
        </authorList>
    </citation>
    <scope>NUCLEOTIDE SEQUENCE [LARGE SCALE GENOMIC DNA]</scope>
    <source>
        <strain evidence="3">As-6</strain>
    </source>
</reference>
<dbReference type="Proteomes" id="UP000749453">
    <property type="component" value="Unassembled WGS sequence"/>
</dbReference>